<dbReference type="PANTHER" id="PTHR33199">
    <property type="entry name" value="MACPF DOMAIN-CONTAINING PROTEIN CAD1"/>
    <property type="match status" value="1"/>
</dbReference>
<dbReference type="GO" id="GO:0009626">
    <property type="term" value="P:plant-type hypersensitive response"/>
    <property type="evidence" value="ECO:0007669"/>
    <property type="project" value="TreeGrafter"/>
</dbReference>
<dbReference type="Pfam" id="PF01823">
    <property type="entry name" value="MACPF"/>
    <property type="match status" value="1"/>
</dbReference>
<protein>
    <submittedName>
        <fullName evidence="4">MACPF domain-containing protein CAD1-like</fullName>
    </submittedName>
</protein>
<dbReference type="SMART" id="SM00457">
    <property type="entry name" value="MACPF"/>
    <property type="match status" value="1"/>
</dbReference>
<keyword evidence="3" id="KW-1185">Reference proteome</keyword>
<dbReference type="PROSITE" id="PS51412">
    <property type="entry name" value="MACPF_2"/>
    <property type="match status" value="1"/>
</dbReference>
<dbReference type="KEGG" id="pda:103708888"/>
<gene>
    <name evidence="4" type="primary">LOC103708888</name>
</gene>
<feature type="compositionally biased region" description="Low complexity" evidence="1">
    <location>
        <begin position="526"/>
        <end position="541"/>
    </location>
</feature>
<dbReference type="RefSeq" id="XP_008792214.2">
    <property type="nucleotide sequence ID" value="XM_008793992.4"/>
</dbReference>
<dbReference type="InterPro" id="IPR044663">
    <property type="entry name" value="CAD1/NSL1-like"/>
</dbReference>
<dbReference type="AlphaFoldDB" id="A0A8B7C5I4"/>
<dbReference type="Proteomes" id="UP000228380">
    <property type="component" value="Chromosome 12"/>
</dbReference>
<evidence type="ECO:0000256" key="1">
    <source>
        <dbReference type="SAM" id="MobiDB-lite"/>
    </source>
</evidence>
<evidence type="ECO:0000313" key="3">
    <source>
        <dbReference type="Proteomes" id="UP000228380"/>
    </source>
</evidence>
<reference evidence="4" key="2">
    <citation type="submission" date="2025-08" db="UniProtKB">
        <authorList>
            <consortium name="RefSeq"/>
        </authorList>
    </citation>
    <scope>IDENTIFICATION</scope>
    <source>
        <tissue evidence="4">Young leaves</tissue>
    </source>
</reference>
<accession>A0A8B7C5I4</accession>
<evidence type="ECO:0000313" key="4">
    <source>
        <dbReference type="RefSeq" id="XP_008792214.2"/>
    </source>
</evidence>
<feature type="region of interest" description="Disordered" evidence="1">
    <location>
        <begin position="521"/>
        <end position="541"/>
    </location>
</feature>
<feature type="domain" description="MACPF" evidence="2">
    <location>
        <begin position="1"/>
        <end position="339"/>
    </location>
</feature>
<sequence length="592" mass="66559">MEENAALRTLQSSIEALGRGFDVNYDTRLLYCKGVAGSRLVEVDEEHTRDLVVSDSLVVPNVSRDVRCSWESGGRESGRRESGRRESAGSCGFYEMAEYFNRKAHLLGNFPIGSFNSAFSFTGSKKIDAAATKSLAMEGMFIPLCKVHLIKRPLSLEEEVRHAVPLSWEPLSLARFIESYGTHVITSITIGGKDVIYVKQHSLSPLSSIEIKNYIQDIGDHRFSETERFTSSGPLKLKDKAVDSFAFNSQGIYPQPSNAPYLTAKEDVTVIFRRRGGDDLVQSYTNWARTVYSAPDVIEITFFPIISLLESIPGKDHLTRAINLYLEYKPPLEELRYFLEFQVPRIWAPIRDELPGHQRKEPVCPYLQFSIMGPKLHVSQEQVSVGRKPVTGLRLCLEGAKQNRLHIQVQHLASLPKILQPYWGTHVAIGAAKWQGPEEQDSRWFEHVKWKNFSHVCTVPIEDDETFLGDISGAYIVTGAQLGVWDFGTKNVLYMKLLYCKVPGCTIRRSLWDHNPAGPNNKSRRLSVGDSTDSVDSSSGSRDLRKLMKLVETSEMCKGPEEIPGHWLVTGGKLGVEKGKIILRVKYSLLSY</sequence>
<organism evidence="3 4">
    <name type="scientific">Phoenix dactylifera</name>
    <name type="common">Date palm</name>
    <dbReference type="NCBI Taxonomy" id="42345"/>
    <lineage>
        <taxon>Eukaryota</taxon>
        <taxon>Viridiplantae</taxon>
        <taxon>Streptophyta</taxon>
        <taxon>Embryophyta</taxon>
        <taxon>Tracheophyta</taxon>
        <taxon>Spermatophyta</taxon>
        <taxon>Magnoliopsida</taxon>
        <taxon>Liliopsida</taxon>
        <taxon>Arecaceae</taxon>
        <taxon>Coryphoideae</taxon>
        <taxon>Phoeniceae</taxon>
        <taxon>Phoenix</taxon>
    </lineage>
</organism>
<dbReference type="GeneID" id="103708888"/>
<dbReference type="GO" id="GO:2000031">
    <property type="term" value="P:regulation of salicylic acid mediated signaling pathway"/>
    <property type="evidence" value="ECO:0007669"/>
    <property type="project" value="InterPro"/>
</dbReference>
<dbReference type="OrthoDB" id="6150863at2759"/>
<name>A0A8B7C5I4_PHODC</name>
<reference evidence="3" key="1">
    <citation type="journal article" date="2019" name="Nat. Commun.">
        <title>Genome-wide association mapping of date palm fruit traits.</title>
        <authorList>
            <person name="Hazzouri K.M."/>
            <person name="Gros-Balthazard M."/>
            <person name="Flowers J.M."/>
            <person name="Copetti D."/>
            <person name="Lemansour A."/>
            <person name="Lebrun M."/>
            <person name="Masmoudi K."/>
            <person name="Ferrand S."/>
            <person name="Dhar M.I."/>
            <person name="Fresquez Z.A."/>
            <person name="Rosas U."/>
            <person name="Zhang J."/>
            <person name="Talag J."/>
            <person name="Lee S."/>
            <person name="Kudrna D."/>
            <person name="Powell R.F."/>
            <person name="Leitch I.J."/>
            <person name="Krueger R.R."/>
            <person name="Wing R.A."/>
            <person name="Amiri K.M.A."/>
            <person name="Purugganan M.D."/>
        </authorList>
    </citation>
    <scope>NUCLEOTIDE SEQUENCE [LARGE SCALE GENOMIC DNA]</scope>
    <source>
        <strain evidence="3">cv. Khalas</strain>
    </source>
</reference>
<dbReference type="InterPro" id="IPR020864">
    <property type="entry name" value="MACPF"/>
</dbReference>
<dbReference type="PANTHER" id="PTHR33199:SF15">
    <property type="entry name" value="MACPF DOMAIN-CONTAINING PROTEIN CAD1-LIKE"/>
    <property type="match status" value="1"/>
</dbReference>
<dbReference type="GO" id="GO:0005886">
    <property type="term" value="C:plasma membrane"/>
    <property type="evidence" value="ECO:0007669"/>
    <property type="project" value="TreeGrafter"/>
</dbReference>
<evidence type="ECO:0000259" key="2">
    <source>
        <dbReference type="PROSITE" id="PS51412"/>
    </source>
</evidence>
<proteinExistence type="predicted"/>